<keyword evidence="3" id="KW-1185">Reference proteome</keyword>
<protein>
    <submittedName>
        <fullName evidence="2">Uncharacterized protein</fullName>
    </submittedName>
</protein>
<feature type="region of interest" description="Disordered" evidence="1">
    <location>
        <begin position="204"/>
        <end position="227"/>
    </location>
</feature>
<dbReference type="EMBL" id="ML992502">
    <property type="protein sequence ID" value="KAF2226383.1"/>
    <property type="molecule type" value="Genomic_DNA"/>
</dbReference>
<accession>A0A6A6GM01</accession>
<feature type="compositionally biased region" description="Polar residues" evidence="1">
    <location>
        <begin position="148"/>
        <end position="160"/>
    </location>
</feature>
<name>A0A6A6GM01_9PEZI</name>
<organism evidence="2 3">
    <name type="scientific">Elsinoe ampelina</name>
    <dbReference type="NCBI Taxonomy" id="302913"/>
    <lineage>
        <taxon>Eukaryota</taxon>
        <taxon>Fungi</taxon>
        <taxon>Dikarya</taxon>
        <taxon>Ascomycota</taxon>
        <taxon>Pezizomycotina</taxon>
        <taxon>Dothideomycetes</taxon>
        <taxon>Dothideomycetidae</taxon>
        <taxon>Myriangiales</taxon>
        <taxon>Elsinoaceae</taxon>
        <taxon>Elsinoe</taxon>
    </lineage>
</organism>
<proteinExistence type="predicted"/>
<evidence type="ECO:0000313" key="2">
    <source>
        <dbReference type="EMBL" id="KAF2226383.1"/>
    </source>
</evidence>
<reference evidence="3" key="1">
    <citation type="journal article" date="2020" name="Stud. Mycol.">
        <title>101 Dothideomycetes genomes: A test case for predicting lifestyles and emergence of pathogens.</title>
        <authorList>
            <person name="Haridas S."/>
            <person name="Albert R."/>
            <person name="Binder M."/>
            <person name="Bloem J."/>
            <person name="LaButti K."/>
            <person name="Salamov A."/>
            <person name="Andreopoulos B."/>
            <person name="Baker S."/>
            <person name="Barry K."/>
            <person name="Bills G."/>
            <person name="Bluhm B."/>
            <person name="Cannon C."/>
            <person name="Castanera R."/>
            <person name="Culley D."/>
            <person name="Daum C."/>
            <person name="Ezra D."/>
            <person name="Gonzalez J."/>
            <person name="Henrissat B."/>
            <person name="Kuo A."/>
            <person name="Liang C."/>
            <person name="Lipzen A."/>
            <person name="Lutzoni F."/>
            <person name="Magnuson J."/>
            <person name="Mondo S."/>
            <person name="Nolan M."/>
            <person name="Ohm R."/>
            <person name="Pangilinan J."/>
            <person name="Park H.-J."/>
            <person name="Ramirez L."/>
            <person name="Alfaro M."/>
            <person name="Sun H."/>
            <person name="Tritt A."/>
            <person name="Yoshinaga Y."/>
            <person name="Zwiers L.-H."/>
            <person name="Turgeon B."/>
            <person name="Goodwin S."/>
            <person name="Spatafora J."/>
            <person name="Crous P."/>
            <person name="Grigoriev I."/>
        </authorList>
    </citation>
    <scope>NUCLEOTIDE SEQUENCE [LARGE SCALE GENOMIC DNA]</scope>
    <source>
        <strain evidence="3">CECT 20119</strain>
    </source>
</reference>
<feature type="compositionally biased region" description="Basic and acidic residues" evidence="1">
    <location>
        <begin position="164"/>
        <end position="173"/>
    </location>
</feature>
<evidence type="ECO:0000313" key="3">
    <source>
        <dbReference type="Proteomes" id="UP000799538"/>
    </source>
</evidence>
<evidence type="ECO:0000256" key="1">
    <source>
        <dbReference type="SAM" id="MobiDB-lite"/>
    </source>
</evidence>
<sequence>MAATTLHMFPQAVDQQRRPLRVQTANGKQPEQAPNSSSLMAAASCGLTGISFEVNDYSDISPIVINPAANHVKYSMAPTVAPQPIPAGIMNKPLSPVADNSPVTPVSRHGLPPSPVSPHFSTPNRIPSHRMQRSSDSLRRQEAMRASPLSQRSNVSNSPTLVRRNSDATERVDTPQQTYPMKSMFPQLQPGVPLGQQAYRPVEVPDSGIPRQQISKGTERSSSMPLPQPRPLLRPLAIQVPEVQSEPVLPPIASRNESLDLWNLANGDSATSALKSLHFNINCRTLQNGQKSITRPGLEMDVVDAAGTKLYMTKLTQSTAMHGSVESFNGDLNVQRCHPEEEGTFPVAQMDTKLPIEGFTTGEHDNGISRVTSIFPQVAALSAIKSVADSLQARTIARFDPNATSPQAAQLAFDAVQSAKEAEEATLVYRMPGNASSSSGGFYELQHPTVGPLSISVQGRNNLFDLGSKAYRGQQPAQRGSITIRGPASRPGYTVDLATLNLDKEGLVINVDAFNTLGSSFMIDTAVCALVTVAMTESFRPKNGGYHTYFAAPPSTPRGAAVKPRRCASIRSTTSSCRSTKRRGLFRRPSKDANINVTVTQEKDTDSVKLPTLAKGVLKLLGFSFEAIVWVLSLGVKVLVKLISCMAGGTSKA</sequence>
<dbReference type="OrthoDB" id="5383338at2759"/>
<dbReference type="Proteomes" id="UP000799538">
    <property type="component" value="Unassembled WGS sequence"/>
</dbReference>
<gene>
    <name evidence="2" type="ORF">BDZ85DRAFT_256089</name>
</gene>
<dbReference type="AlphaFoldDB" id="A0A6A6GM01"/>
<feature type="region of interest" description="Disordered" evidence="1">
    <location>
        <begin position="96"/>
        <end position="173"/>
    </location>
</feature>